<gene>
    <name evidence="3" type="ORF">BKA67DRAFT_654993</name>
</gene>
<feature type="transmembrane region" description="Helical" evidence="2">
    <location>
        <begin position="173"/>
        <end position="193"/>
    </location>
</feature>
<feature type="compositionally biased region" description="Polar residues" evidence="1">
    <location>
        <begin position="54"/>
        <end position="78"/>
    </location>
</feature>
<feature type="compositionally biased region" description="Polar residues" evidence="1">
    <location>
        <begin position="131"/>
        <end position="149"/>
    </location>
</feature>
<dbReference type="RefSeq" id="XP_045960908.1">
    <property type="nucleotide sequence ID" value="XM_046106661.1"/>
</dbReference>
<dbReference type="GeneID" id="70135552"/>
<organism evidence="3 4">
    <name type="scientific">Truncatella angustata</name>
    <dbReference type="NCBI Taxonomy" id="152316"/>
    <lineage>
        <taxon>Eukaryota</taxon>
        <taxon>Fungi</taxon>
        <taxon>Dikarya</taxon>
        <taxon>Ascomycota</taxon>
        <taxon>Pezizomycotina</taxon>
        <taxon>Sordariomycetes</taxon>
        <taxon>Xylariomycetidae</taxon>
        <taxon>Amphisphaeriales</taxon>
        <taxon>Sporocadaceae</taxon>
        <taxon>Truncatella</taxon>
    </lineage>
</organism>
<dbReference type="Proteomes" id="UP000758603">
    <property type="component" value="Unassembled WGS sequence"/>
</dbReference>
<comment type="caution">
    <text evidence="3">The sequence shown here is derived from an EMBL/GenBank/DDBJ whole genome shotgun (WGS) entry which is preliminary data.</text>
</comment>
<name>A0A9P9A040_9PEZI</name>
<feature type="compositionally biased region" description="Low complexity" evidence="1">
    <location>
        <begin position="37"/>
        <end position="48"/>
    </location>
</feature>
<keyword evidence="2" id="KW-0812">Transmembrane</keyword>
<feature type="compositionally biased region" description="Polar residues" evidence="1">
    <location>
        <begin position="85"/>
        <end position="116"/>
    </location>
</feature>
<feature type="region of interest" description="Disordered" evidence="1">
    <location>
        <begin position="130"/>
        <end position="149"/>
    </location>
</feature>
<feature type="region of interest" description="Disordered" evidence="1">
    <location>
        <begin position="27"/>
        <end position="123"/>
    </location>
</feature>
<dbReference type="OrthoDB" id="4745185at2759"/>
<proteinExistence type="predicted"/>
<protein>
    <submittedName>
        <fullName evidence="3">Uncharacterized protein</fullName>
    </submittedName>
</protein>
<dbReference type="EMBL" id="JAGPXC010000002">
    <property type="protein sequence ID" value="KAH6656674.1"/>
    <property type="molecule type" value="Genomic_DNA"/>
</dbReference>
<evidence type="ECO:0000313" key="3">
    <source>
        <dbReference type="EMBL" id="KAH6656674.1"/>
    </source>
</evidence>
<reference evidence="3" key="1">
    <citation type="journal article" date="2021" name="Nat. Commun.">
        <title>Genetic determinants of endophytism in the Arabidopsis root mycobiome.</title>
        <authorList>
            <person name="Mesny F."/>
            <person name="Miyauchi S."/>
            <person name="Thiergart T."/>
            <person name="Pickel B."/>
            <person name="Atanasova L."/>
            <person name="Karlsson M."/>
            <person name="Huettel B."/>
            <person name="Barry K.W."/>
            <person name="Haridas S."/>
            <person name="Chen C."/>
            <person name="Bauer D."/>
            <person name="Andreopoulos W."/>
            <person name="Pangilinan J."/>
            <person name="LaButti K."/>
            <person name="Riley R."/>
            <person name="Lipzen A."/>
            <person name="Clum A."/>
            <person name="Drula E."/>
            <person name="Henrissat B."/>
            <person name="Kohler A."/>
            <person name="Grigoriev I.V."/>
            <person name="Martin F.M."/>
            <person name="Hacquard S."/>
        </authorList>
    </citation>
    <scope>NUCLEOTIDE SEQUENCE</scope>
    <source>
        <strain evidence="3">MPI-SDFR-AT-0073</strain>
    </source>
</reference>
<keyword evidence="2" id="KW-0472">Membrane</keyword>
<keyword evidence="4" id="KW-1185">Reference proteome</keyword>
<evidence type="ECO:0000256" key="2">
    <source>
        <dbReference type="SAM" id="Phobius"/>
    </source>
</evidence>
<evidence type="ECO:0000313" key="4">
    <source>
        <dbReference type="Proteomes" id="UP000758603"/>
    </source>
</evidence>
<evidence type="ECO:0000256" key="1">
    <source>
        <dbReference type="SAM" id="MobiDB-lite"/>
    </source>
</evidence>
<keyword evidence="2" id="KW-1133">Transmembrane helix</keyword>
<accession>A0A9P9A040</accession>
<dbReference type="AlphaFoldDB" id="A0A9P9A040"/>
<sequence length="688" mass="78875">MLGKGGYKSDLRTYNYSQVSSAGYQQTPDFVKYPKPSTSMLSTSSTRSDIPLRIQSNQKIAGSREYNSISPVSQNLNTRYPPRKSQANQQRSLRRSSQLTISSKPTAASKSVSFNPEQVLPEDNEEGYHTSLRSDSLNLPSPMRSTTTNDTTLSLQRAFIGNAKRAWRIWDNLITTWGPALILIVILVAAVYYGCTIILDIVQLVRQLGWQLCSSFESLKHDAESQMGLPFRLNFTAEFRPIWDQYSNILENTEYERWFNDARDAEDVISALWNTLPYEKADDIQKQEHTKMKGYTDYRMALRKRAEVKFENFLLARTRVIQDILNVSHDWSGYVRSTLQLNHSVTPRAHEAIFGVRTMERQERNDHWQLQNQTSCLLNYATRGLLNSISEMHKGLYVSRETTNTISGSDATSLDWLKSPPRKDGDEGIKLFTLGDIISAQELEAKFMDNLVKQSIHPHLWDSGRLHSTSLGRLRVRLTGLQKDLDDIEVKLTKLRARIDDNTASQTWEPANKVPWTRKDDLIWVQNVDELLSTWNNMLNDVDRAKVNAVERFNQLKLDEQNSKNRDKLAHWRTENCGETTCFDVVPERTWGDLVKAGQHRLRFAGSKEGRKPFAKIPVKVERELFNHMGEVTSKVIVHDAGIYEKQCCGQARENIWLDLLKFGAVKLIYLNPYRLPLFEGATGTTEK</sequence>